<proteinExistence type="predicted"/>
<evidence type="ECO:0000313" key="2">
    <source>
        <dbReference type="EMBL" id="KIM60352.1"/>
    </source>
</evidence>
<gene>
    <name evidence="2" type="ORF">SCLCIDRAFT_9726</name>
</gene>
<evidence type="ECO:0000313" key="3">
    <source>
        <dbReference type="Proteomes" id="UP000053989"/>
    </source>
</evidence>
<reference evidence="2 3" key="1">
    <citation type="submission" date="2014-04" db="EMBL/GenBank/DDBJ databases">
        <authorList>
            <consortium name="DOE Joint Genome Institute"/>
            <person name="Kuo A."/>
            <person name="Kohler A."/>
            <person name="Nagy L.G."/>
            <person name="Floudas D."/>
            <person name="Copeland A."/>
            <person name="Barry K.W."/>
            <person name="Cichocki N."/>
            <person name="Veneault-Fourrey C."/>
            <person name="LaButti K."/>
            <person name="Lindquist E.A."/>
            <person name="Lipzen A."/>
            <person name="Lundell T."/>
            <person name="Morin E."/>
            <person name="Murat C."/>
            <person name="Sun H."/>
            <person name="Tunlid A."/>
            <person name="Henrissat B."/>
            <person name="Grigoriev I.V."/>
            <person name="Hibbett D.S."/>
            <person name="Martin F."/>
            <person name="Nordberg H.P."/>
            <person name="Cantor M.N."/>
            <person name="Hua S.X."/>
        </authorList>
    </citation>
    <scope>NUCLEOTIDE SEQUENCE [LARGE SCALE GENOMIC DNA]</scope>
    <source>
        <strain evidence="2 3">Foug A</strain>
    </source>
</reference>
<reference evidence="3" key="2">
    <citation type="submission" date="2015-01" db="EMBL/GenBank/DDBJ databases">
        <title>Evolutionary Origins and Diversification of the Mycorrhizal Mutualists.</title>
        <authorList>
            <consortium name="DOE Joint Genome Institute"/>
            <consortium name="Mycorrhizal Genomics Consortium"/>
            <person name="Kohler A."/>
            <person name="Kuo A."/>
            <person name="Nagy L.G."/>
            <person name="Floudas D."/>
            <person name="Copeland A."/>
            <person name="Barry K.W."/>
            <person name="Cichocki N."/>
            <person name="Veneault-Fourrey C."/>
            <person name="LaButti K."/>
            <person name="Lindquist E.A."/>
            <person name="Lipzen A."/>
            <person name="Lundell T."/>
            <person name="Morin E."/>
            <person name="Murat C."/>
            <person name="Riley R."/>
            <person name="Ohm R."/>
            <person name="Sun H."/>
            <person name="Tunlid A."/>
            <person name="Henrissat B."/>
            <person name="Grigoriev I.V."/>
            <person name="Hibbett D.S."/>
            <person name="Martin F."/>
        </authorList>
    </citation>
    <scope>NUCLEOTIDE SEQUENCE [LARGE SCALE GENOMIC DNA]</scope>
    <source>
        <strain evidence="3">Foug A</strain>
    </source>
</reference>
<feature type="compositionally biased region" description="Polar residues" evidence="1">
    <location>
        <begin position="96"/>
        <end position="109"/>
    </location>
</feature>
<dbReference type="HOGENOM" id="CLU_1907931_0_0_1"/>
<protein>
    <submittedName>
        <fullName evidence="2">Uncharacterized protein</fullName>
    </submittedName>
</protein>
<keyword evidence="3" id="KW-1185">Reference proteome</keyword>
<dbReference type="Proteomes" id="UP000053989">
    <property type="component" value="Unassembled WGS sequence"/>
</dbReference>
<dbReference type="InParanoid" id="A0A0C3A6F7"/>
<sequence>MAGRGAGRSCHCGAAAPVTTPHDHPTPGPPATELAVRNHRDHRPPARYHDDNEYINKDDIPDGTQVQPSHLSPNPLPAAQTTPNPTCMPMAIPLASMTTPNTGTHSEPGSTMEAKTADGKTTADIAYFFTKVK</sequence>
<accession>A0A0C3A6F7</accession>
<dbReference type="EMBL" id="KN822063">
    <property type="protein sequence ID" value="KIM60352.1"/>
    <property type="molecule type" value="Genomic_DNA"/>
</dbReference>
<evidence type="ECO:0000256" key="1">
    <source>
        <dbReference type="SAM" id="MobiDB-lite"/>
    </source>
</evidence>
<feature type="region of interest" description="Disordered" evidence="1">
    <location>
        <begin position="1"/>
        <end position="117"/>
    </location>
</feature>
<dbReference type="AlphaFoldDB" id="A0A0C3A6F7"/>
<feature type="compositionally biased region" description="Basic and acidic residues" evidence="1">
    <location>
        <begin position="43"/>
        <end position="60"/>
    </location>
</feature>
<organism evidence="2 3">
    <name type="scientific">Scleroderma citrinum Foug A</name>
    <dbReference type="NCBI Taxonomy" id="1036808"/>
    <lineage>
        <taxon>Eukaryota</taxon>
        <taxon>Fungi</taxon>
        <taxon>Dikarya</taxon>
        <taxon>Basidiomycota</taxon>
        <taxon>Agaricomycotina</taxon>
        <taxon>Agaricomycetes</taxon>
        <taxon>Agaricomycetidae</taxon>
        <taxon>Boletales</taxon>
        <taxon>Sclerodermatineae</taxon>
        <taxon>Sclerodermataceae</taxon>
        <taxon>Scleroderma</taxon>
    </lineage>
</organism>
<name>A0A0C3A6F7_9AGAM</name>